<feature type="chain" id="PRO_5016910812" evidence="2">
    <location>
        <begin position="32"/>
        <end position="425"/>
    </location>
</feature>
<feature type="non-terminal residue" evidence="3">
    <location>
        <position position="1"/>
    </location>
</feature>
<keyword evidence="4" id="KW-1185">Reference proteome</keyword>
<feature type="compositionally biased region" description="Low complexity" evidence="1">
    <location>
        <begin position="396"/>
        <end position="408"/>
    </location>
</feature>
<dbReference type="OrthoDB" id="7984201at2759"/>
<dbReference type="PANTHER" id="PTHR13593:SF135">
    <property type="entry name" value="MAP3K-LIKE KINASE"/>
    <property type="match status" value="1"/>
</dbReference>
<comment type="caution">
    <text evidence="3">The sequence shown here is derived from an EMBL/GenBank/DDBJ whole genome shotgun (WGS) entry which is preliminary data.</text>
</comment>
<organism evidence="3 4">
    <name type="scientific">Mucuna pruriens</name>
    <name type="common">Velvet bean</name>
    <name type="synonym">Dolichos pruriens</name>
    <dbReference type="NCBI Taxonomy" id="157652"/>
    <lineage>
        <taxon>Eukaryota</taxon>
        <taxon>Viridiplantae</taxon>
        <taxon>Streptophyta</taxon>
        <taxon>Embryophyta</taxon>
        <taxon>Tracheophyta</taxon>
        <taxon>Spermatophyta</taxon>
        <taxon>Magnoliopsida</taxon>
        <taxon>eudicotyledons</taxon>
        <taxon>Gunneridae</taxon>
        <taxon>Pentapetalae</taxon>
        <taxon>rosids</taxon>
        <taxon>fabids</taxon>
        <taxon>Fabales</taxon>
        <taxon>Fabaceae</taxon>
        <taxon>Papilionoideae</taxon>
        <taxon>50 kb inversion clade</taxon>
        <taxon>NPAAA clade</taxon>
        <taxon>indigoferoid/millettioid clade</taxon>
        <taxon>Phaseoleae</taxon>
        <taxon>Mucuna</taxon>
    </lineage>
</organism>
<proteinExistence type="predicted"/>
<dbReference type="Gene3D" id="3.20.20.190">
    <property type="entry name" value="Phosphatidylinositol (PI) phosphodiesterase"/>
    <property type="match status" value="1"/>
</dbReference>
<dbReference type="STRING" id="157652.A0A371I3T0"/>
<dbReference type="InterPro" id="IPR051057">
    <property type="entry name" value="PI-PLC_domain"/>
</dbReference>
<feature type="signal peptide" evidence="2">
    <location>
        <begin position="1"/>
        <end position="31"/>
    </location>
</feature>
<dbReference type="SUPFAM" id="SSF51695">
    <property type="entry name" value="PLC-like phosphodiesterases"/>
    <property type="match status" value="1"/>
</dbReference>
<evidence type="ECO:0000313" key="4">
    <source>
        <dbReference type="Proteomes" id="UP000257109"/>
    </source>
</evidence>
<gene>
    <name evidence="3" type="ORF">CR513_05911</name>
</gene>
<dbReference type="PROSITE" id="PS50007">
    <property type="entry name" value="PIPLC_X_DOMAIN"/>
    <property type="match status" value="1"/>
</dbReference>
<keyword evidence="2" id="KW-0732">Signal</keyword>
<evidence type="ECO:0000313" key="3">
    <source>
        <dbReference type="EMBL" id="RDY09688.1"/>
    </source>
</evidence>
<protein>
    <submittedName>
        <fullName evidence="3">PI-PLC X domain-containing protein</fullName>
    </submittedName>
</protein>
<name>A0A371I3T0_MUCPR</name>
<dbReference type="EMBL" id="QJKJ01000991">
    <property type="protein sequence ID" value="RDY09688.1"/>
    <property type="molecule type" value="Genomic_DNA"/>
</dbReference>
<feature type="region of interest" description="Disordered" evidence="1">
    <location>
        <begin position="386"/>
        <end position="408"/>
    </location>
</feature>
<feature type="compositionally biased region" description="Pro residues" evidence="1">
    <location>
        <begin position="386"/>
        <end position="395"/>
    </location>
</feature>
<dbReference type="GO" id="GO:0008081">
    <property type="term" value="F:phosphoric diester hydrolase activity"/>
    <property type="evidence" value="ECO:0007669"/>
    <property type="project" value="InterPro"/>
</dbReference>
<dbReference type="GO" id="GO:0006629">
    <property type="term" value="P:lipid metabolic process"/>
    <property type="evidence" value="ECO:0007669"/>
    <property type="project" value="InterPro"/>
</dbReference>
<dbReference type="Proteomes" id="UP000257109">
    <property type="component" value="Unassembled WGS sequence"/>
</dbReference>
<accession>A0A371I3T0</accession>
<dbReference type="InterPro" id="IPR017946">
    <property type="entry name" value="PLC-like_Pdiesterase_TIM-brl"/>
</dbReference>
<evidence type="ECO:0000256" key="2">
    <source>
        <dbReference type="SAM" id="SignalP"/>
    </source>
</evidence>
<dbReference type="PANTHER" id="PTHR13593">
    <property type="match status" value="1"/>
</dbReference>
<dbReference type="AlphaFoldDB" id="A0A371I3T0"/>
<sequence length="425" mass="46462">MKRLRSSGIRIRNLRTQFVLIAICLVTCSSGVKIGETCGSDTKCDAGLSCQTCPANGNTRPRCSRIQPLSPTSKVNGLPFNHYSWLTTHNSYALAGARSATGSIILAPMNQEDTVAQQLKNGVRGFMLDMYDFQNDVWLCHSFEGKCFNYTAFVSAWACFVEFNYNVTQQPAINVLKDMRSFLDANPSEIITIIIEDYVTSPQGLTKVFKASGLSKYMFPLSRMPKDGGDWPTVDDMVQKNQRLVVFTSKSSKEASEGIAYQWTYVVENQYGDPGMIAGSCPSRAESPAMNTKSRSLVLVNYFHSTPNRSQSCADNSAPLLSMIKTCHDAAGNRWPNFIAVDYYQRSDGGGAPEAVDEANGHLTCGCDNIAYCKANATFGTCDVPPISPPPPATETPPSGNQQSQNNNANNIYIGRTAKLMQSVV</sequence>
<feature type="non-terminal residue" evidence="3">
    <location>
        <position position="425"/>
    </location>
</feature>
<dbReference type="Pfam" id="PF26178">
    <property type="entry name" value="PI-PLC_cat"/>
    <property type="match status" value="1"/>
</dbReference>
<reference evidence="3" key="1">
    <citation type="submission" date="2018-05" db="EMBL/GenBank/DDBJ databases">
        <title>Draft genome of Mucuna pruriens seed.</title>
        <authorList>
            <person name="Nnadi N.E."/>
            <person name="Vos R."/>
            <person name="Hasami M.H."/>
            <person name="Devisetty U.K."/>
            <person name="Aguiy J.C."/>
        </authorList>
    </citation>
    <scope>NUCLEOTIDE SEQUENCE [LARGE SCALE GENOMIC DNA]</scope>
    <source>
        <strain evidence="3">JCA_2017</strain>
    </source>
</reference>
<dbReference type="CDD" id="cd08588">
    <property type="entry name" value="PI-PLCc_At5g67130_like"/>
    <property type="match status" value="1"/>
</dbReference>
<evidence type="ECO:0000256" key="1">
    <source>
        <dbReference type="SAM" id="MobiDB-lite"/>
    </source>
</evidence>